<feature type="region of interest" description="Disordered" evidence="1">
    <location>
        <begin position="396"/>
        <end position="418"/>
    </location>
</feature>
<feature type="compositionally biased region" description="Low complexity" evidence="1">
    <location>
        <begin position="183"/>
        <end position="195"/>
    </location>
</feature>
<evidence type="ECO:0000313" key="2">
    <source>
        <dbReference type="EMBL" id="CAB4954251.1"/>
    </source>
</evidence>
<proteinExistence type="predicted"/>
<accession>A0A6J7KFP5</accession>
<evidence type="ECO:0000256" key="1">
    <source>
        <dbReference type="SAM" id="MobiDB-lite"/>
    </source>
</evidence>
<feature type="compositionally biased region" description="Basic and acidic residues" evidence="1">
    <location>
        <begin position="169"/>
        <end position="182"/>
    </location>
</feature>
<dbReference type="EMBL" id="CAFBMK010000379">
    <property type="protein sequence ID" value="CAB4954251.1"/>
    <property type="molecule type" value="Genomic_DNA"/>
</dbReference>
<feature type="compositionally biased region" description="Low complexity" evidence="1">
    <location>
        <begin position="153"/>
        <end position="165"/>
    </location>
</feature>
<feature type="region of interest" description="Disordered" evidence="1">
    <location>
        <begin position="134"/>
        <end position="213"/>
    </location>
</feature>
<feature type="compositionally biased region" description="Basic and acidic residues" evidence="1">
    <location>
        <begin position="199"/>
        <end position="211"/>
    </location>
</feature>
<reference evidence="2" key="1">
    <citation type="submission" date="2020-05" db="EMBL/GenBank/DDBJ databases">
        <authorList>
            <person name="Chiriac C."/>
            <person name="Salcher M."/>
            <person name="Ghai R."/>
            <person name="Kavagutti S V."/>
        </authorList>
    </citation>
    <scope>NUCLEOTIDE SEQUENCE</scope>
</reference>
<dbReference type="AlphaFoldDB" id="A0A6J7KFP5"/>
<sequence length="418" mass="44577">MHEDGRRARRRLGDLVPGAGLDVRLAGRPREPVAGGLLGLDVARVPVDDGVERLQVARLDAVRRPVRRDVLVADAEPPAVAVLRDGAAEHEPGGLVPGHVAVAVEQDPCDRRLLDDGLVPRRGVERPGDDLRAQVVDGGRRRGGLTVDDETDTAGPAGAPARTTAEQAVAREEPGRAEERAVVRVVQQRRGQDAASRAVRTEAAESTRAEDEPQALALAARGAEHLRPVGRAARIVHCLDAVGAAEQPRTGEGGEVGAFGNRVVVVHVVRDGPDAARQGRGVDVRGLEGAARDHDGVVEIEVEPQDALDPVERVRADHRQRVAVGRTGRDPLDRHAFVAELGPVAEAGGVEDRLGRRARDVRRRDDRVRGRWREQAGCDGRGRDRPGAYAPDVGLVHQGTSLTGGTEAAPTYVRTRPG</sequence>
<name>A0A6J7KFP5_9ZZZZ</name>
<protein>
    <submittedName>
        <fullName evidence="2">Unannotated protein</fullName>
    </submittedName>
</protein>
<gene>
    <name evidence="2" type="ORF">UFOPK3564_03669</name>
</gene>
<organism evidence="2">
    <name type="scientific">freshwater metagenome</name>
    <dbReference type="NCBI Taxonomy" id="449393"/>
    <lineage>
        <taxon>unclassified sequences</taxon>
        <taxon>metagenomes</taxon>
        <taxon>ecological metagenomes</taxon>
    </lineage>
</organism>